<gene>
    <name evidence="1" type="ORF">PR048_007981</name>
</gene>
<sequence length="155" mass="17665">MKKSSSCAPPEVASSPSSGQFYTIMSELKQDSFKFHNYFKMSKNSFDELLSLLKTHVGKADTNMRKSIPAAERLAITLRRVLLSAETQYGFLPLMMQGINSGTVVDYHQMMSAQMDIGRCNDEYEECRMGEIGRTRLQEVLFLIMVQWQVWSCNA</sequence>
<accession>A0ABQ9HWP8</accession>
<dbReference type="EMBL" id="JARBHB010000003">
    <property type="protein sequence ID" value="KAJ8888490.1"/>
    <property type="molecule type" value="Genomic_DNA"/>
</dbReference>
<dbReference type="Proteomes" id="UP001159363">
    <property type="component" value="Chromosome 3"/>
</dbReference>
<organism evidence="1 2">
    <name type="scientific">Dryococelus australis</name>
    <dbReference type="NCBI Taxonomy" id="614101"/>
    <lineage>
        <taxon>Eukaryota</taxon>
        <taxon>Metazoa</taxon>
        <taxon>Ecdysozoa</taxon>
        <taxon>Arthropoda</taxon>
        <taxon>Hexapoda</taxon>
        <taxon>Insecta</taxon>
        <taxon>Pterygota</taxon>
        <taxon>Neoptera</taxon>
        <taxon>Polyneoptera</taxon>
        <taxon>Phasmatodea</taxon>
        <taxon>Verophasmatodea</taxon>
        <taxon>Anareolatae</taxon>
        <taxon>Phasmatidae</taxon>
        <taxon>Eurycanthinae</taxon>
        <taxon>Dryococelus</taxon>
    </lineage>
</organism>
<proteinExistence type="predicted"/>
<reference evidence="1 2" key="1">
    <citation type="submission" date="2023-02" db="EMBL/GenBank/DDBJ databases">
        <title>LHISI_Scaffold_Assembly.</title>
        <authorList>
            <person name="Stuart O.P."/>
            <person name="Cleave R."/>
            <person name="Magrath M.J.L."/>
            <person name="Mikheyev A.S."/>
        </authorList>
    </citation>
    <scope>NUCLEOTIDE SEQUENCE [LARGE SCALE GENOMIC DNA]</scope>
    <source>
        <strain evidence="1">Daus_M_001</strain>
        <tissue evidence="1">Leg muscle</tissue>
    </source>
</reference>
<evidence type="ECO:0000313" key="2">
    <source>
        <dbReference type="Proteomes" id="UP001159363"/>
    </source>
</evidence>
<keyword evidence="2" id="KW-1185">Reference proteome</keyword>
<name>A0ABQ9HWP8_9NEOP</name>
<evidence type="ECO:0000313" key="1">
    <source>
        <dbReference type="EMBL" id="KAJ8888490.1"/>
    </source>
</evidence>
<comment type="caution">
    <text evidence="1">The sequence shown here is derived from an EMBL/GenBank/DDBJ whole genome shotgun (WGS) entry which is preliminary data.</text>
</comment>
<protein>
    <submittedName>
        <fullName evidence="1">Uncharacterized protein</fullName>
    </submittedName>
</protein>